<evidence type="ECO:0000256" key="12">
    <source>
        <dbReference type="PIRSR" id="PIRSR005096-3"/>
    </source>
</evidence>
<feature type="active site" description="Proton donor" evidence="10">
    <location>
        <position position="224"/>
    </location>
</feature>
<evidence type="ECO:0000256" key="10">
    <source>
        <dbReference type="PIRSR" id="PIRSR005096-1"/>
    </source>
</evidence>
<dbReference type="PANTHER" id="PTHR10091:SF0">
    <property type="entry name" value="GALACTOSE MUTAROTASE"/>
    <property type="match status" value="1"/>
</dbReference>
<organism evidence="14 15">
    <name type="scientific">Salinibacter ruber</name>
    <dbReference type="NCBI Taxonomy" id="146919"/>
    <lineage>
        <taxon>Bacteria</taxon>
        <taxon>Pseudomonadati</taxon>
        <taxon>Rhodothermota</taxon>
        <taxon>Rhodothermia</taxon>
        <taxon>Rhodothermales</taxon>
        <taxon>Salinibacteraceae</taxon>
        <taxon>Salinibacter</taxon>
    </lineage>
</organism>
<evidence type="ECO:0000256" key="9">
    <source>
        <dbReference type="PIRNR" id="PIRNR005096"/>
    </source>
</evidence>
<dbReference type="InterPro" id="IPR011013">
    <property type="entry name" value="Gal_mutarotase_sf_dom"/>
</dbReference>
<sequence>MQFLRLAREIHIITTFTTAIFLLTSCSEPKSPSVPTSTSSAEVERTDFGVTPSGDSVDVFTLTNDRGMTMRVTNYGGIILSLQVPGRNGKEDVVLGFDSLDRYFSDPYSASNPYFGALIGRYGNRIDEARFSLDGRTYTLNANNGPNHLHGGETGFDEQVWQADSFKTSDGVGVVLRYTSPDGEEGYPGRLDVEVSYTITGDNELAIEYRATTTKATPVNLTQHSYFNLDGEGDGTILDHDLMINAETFTPVDSTLIPTGDFRPVVGTPFNFREPTPIGDRIDQNNRQLGIAGGYDHNFVLARHDRDSLHLAAQVYDPNSGREMEILTTEPGLQFYSGNFLDGSLKGKSGSSYQKHAGFAVETQHFPDSPNQSDFPSTILRPGETYTSETVYQFSVRSGSS</sequence>
<dbReference type="FunFam" id="2.70.98.10:FF:000003">
    <property type="entry name" value="Aldose 1-epimerase"/>
    <property type="match status" value="1"/>
</dbReference>
<keyword evidence="8 9" id="KW-0119">Carbohydrate metabolism</keyword>
<keyword evidence="7 9" id="KW-0413">Isomerase</keyword>
<keyword evidence="6" id="KW-0597">Phosphoprotein</keyword>
<dbReference type="EC" id="5.1.3.3" evidence="9"/>
<evidence type="ECO:0000256" key="4">
    <source>
        <dbReference type="ARBA" id="ARBA00011245"/>
    </source>
</evidence>
<comment type="caution">
    <text evidence="14">The sequence shown here is derived from an EMBL/GenBank/DDBJ whole genome shotgun (WGS) entry which is preliminary data.</text>
</comment>
<feature type="region of interest" description="Disordered" evidence="13">
    <location>
        <begin position="29"/>
        <end position="49"/>
    </location>
</feature>
<dbReference type="Pfam" id="PF01263">
    <property type="entry name" value="Aldose_epim"/>
    <property type="match status" value="1"/>
</dbReference>
<evidence type="ECO:0000256" key="3">
    <source>
        <dbReference type="ARBA" id="ARBA00006206"/>
    </source>
</evidence>
<dbReference type="InterPro" id="IPR014718">
    <property type="entry name" value="GH-type_carb-bd"/>
</dbReference>
<dbReference type="InterPro" id="IPR008183">
    <property type="entry name" value="Aldose_1/G6P_1-epimerase"/>
</dbReference>
<accession>A0A9X2Q700</accession>
<feature type="binding site" evidence="11">
    <location>
        <position position="296"/>
    </location>
    <ligand>
        <name>beta-D-galactose</name>
        <dbReference type="ChEBI" id="CHEBI:27667"/>
    </ligand>
</feature>
<dbReference type="InterPro" id="IPR015443">
    <property type="entry name" value="Aldose_1-epimerase"/>
</dbReference>
<dbReference type="Gene3D" id="2.70.98.10">
    <property type="match status" value="1"/>
</dbReference>
<comment type="subunit">
    <text evidence="4">Monomer.</text>
</comment>
<proteinExistence type="inferred from homology"/>
<feature type="binding site" evidence="12">
    <location>
        <begin position="124"/>
        <end position="125"/>
    </location>
    <ligand>
        <name>beta-D-galactose</name>
        <dbReference type="ChEBI" id="CHEBI:27667"/>
    </ligand>
</feature>
<dbReference type="RefSeq" id="WP_259108048.1">
    <property type="nucleotide sequence ID" value="NZ_JANUAE010000012.1"/>
</dbReference>
<evidence type="ECO:0000256" key="13">
    <source>
        <dbReference type="SAM" id="MobiDB-lite"/>
    </source>
</evidence>
<dbReference type="InterPro" id="IPR047215">
    <property type="entry name" value="Galactose_mutarotase-like"/>
</dbReference>
<evidence type="ECO:0000256" key="11">
    <source>
        <dbReference type="PIRSR" id="PIRSR005096-2"/>
    </source>
</evidence>
<reference evidence="14" key="1">
    <citation type="submission" date="2022-08" db="EMBL/GenBank/DDBJ databases">
        <title>Genomic Encyclopedia of Type Strains, Phase V (KMG-V): Genome sequencing to study the core and pangenomes of soil and plant-associated prokaryotes.</title>
        <authorList>
            <person name="Whitman W."/>
        </authorList>
    </citation>
    <scope>NUCLEOTIDE SEQUENCE</scope>
    <source>
        <strain evidence="14">SP3049</strain>
    </source>
</reference>
<comment type="catalytic activity">
    <reaction evidence="9">
        <text>alpha-D-glucose = beta-D-glucose</text>
        <dbReference type="Rhea" id="RHEA:10264"/>
        <dbReference type="ChEBI" id="CHEBI:15903"/>
        <dbReference type="ChEBI" id="CHEBI:17925"/>
        <dbReference type="EC" id="5.1.3.3"/>
    </reaction>
</comment>
<dbReference type="GO" id="GO:0033499">
    <property type="term" value="P:galactose catabolic process via UDP-galactose, Leloir pathway"/>
    <property type="evidence" value="ECO:0007669"/>
    <property type="project" value="TreeGrafter"/>
</dbReference>
<dbReference type="GO" id="GO:0005737">
    <property type="term" value="C:cytoplasm"/>
    <property type="evidence" value="ECO:0007669"/>
    <property type="project" value="UniProtKB-SubCell"/>
</dbReference>
<evidence type="ECO:0000256" key="8">
    <source>
        <dbReference type="ARBA" id="ARBA00023277"/>
    </source>
</evidence>
<dbReference type="PANTHER" id="PTHR10091">
    <property type="entry name" value="ALDOSE-1-EPIMERASE"/>
    <property type="match status" value="1"/>
</dbReference>
<dbReference type="GO" id="GO:0006006">
    <property type="term" value="P:glucose metabolic process"/>
    <property type="evidence" value="ECO:0007669"/>
    <property type="project" value="TreeGrafter"/>
</dbReference>
<dbReference type="NCBIfam" id="NF008277">
    <property type="entry name" value="PRK11055.1"/>
    <property type="match status" value="1"/>
</dbReference>
<evidence type="ECO:0000256" key="6">
    <source>
        <dbReference type="ARBA" id="ARBA00022553"/>
    </source>
</evidence>
<evidence type="ECO:0000256" key="5">
    <source>
        <dbReference type="ARBA" id="ARBA00022490"/>
    </source>
</evidence>
<name>A0A9X2Q700_9BACT</name>
<protein>
    <recommendedName>
        <fullName evidence="9">Aldose 1-epimerase</fullName>
        <ecNumber evidence="9">5.1.3.3</ecNumber>
    </recommendedName>
</protein>
<feature type="compositionally biased region" description="Low complexity" evidence="13">
    <location>
        <begin position="29"/>
        <end position="41"/>
    </location>
</feature>
<evidence type="ECO:0000313" key="15">
    <source>
        <dbReference type="Proteomes" id="UP001155057"/>
    </source>
</evidence>
<comment type="pathway">
    <text evidence="2 9">Carbohydrate metabolism; hexose metabolism.</text>
</comment>
<evidence type="ECO:0000313" key="14">
    <source>
        <dbReference type="EMBL" id="MCS3711330.1"/>
    </source>
</evidence>
<feature type="active site" description="Proton acceptor" evidence="10">
    <location>
        <position position="362"/>
    </location>
</feature>
<comment type="similarity">
    <text evidence="3 9">Belongs to the aldose epimerase family.</text>
</comment>
<feature type="binding site" evidence="12">
    <location>
        <begin position="224"/>
        <end position="226"/>
    </location>
    <ligand>
        <name>beta-D-galactose</name>
        <dbReference type="ChEBI" id="CHEBI:27667"/>
    </ligand>
</feature>
<dbReference type="PIRSF" id="PIRSF005096">
    <property type="entry name" value="GALM"/>
    <property type="match status" value="1"/>
</dbReference>
<comment type="subcellular location">
    <subcellularLocation>
        <location evidence="1">Cytoplasm</location>
    </subcellularLocation>
</comment>
<dbReference type="GO" id="GO:0004034">
    <property type="term" value="F:aldose 1-epimerase activity"/>
    <property type="evidence" value="ECO:0007669"/>
    <property type="project" value="UniProtKB-EC"/>
</dbReference>
<dbReference type="GO" id="GO:0030246">
    <property type="term" value="F:carbohydrate binding"/>
    <property type="evidence" value="ECO:0007669"/>
    <property type="project" value="InterPro"/>
</dbReference>
<evidence type="ECO:0000256" key="2">
    <source>
        <dbReference type="ARBA" id="ARBA00005028"/>
    </source>
</evidence>
<dbReference type="SUPFAM" id="SSF74650">
    <property type="entry name" value="Galactose mutarotase-like"/>
    <property type="match status" value="1"/>
</dbReference>
<evidence type="ECO:0000256" key="7">
    <source>
        <dbReference type="ARBA" id="ARBA00023235"/>
    </source>
</evidence>
<dbReference type="CDD" id="cd09019">
    <property type="entry name" value="galactose_mutarotase_like"/>
    <property type="match status" value="1"/>
</dbReference>
<dbReference type="PROSITE" id="PS51257">
    <property type="entry name" value="PROKAR_LIPOPROTEIN"/>
    <property type="match status" value="1"/>
</dbReference>
<dbReference type="AlphaFoldDB" id="A0A9X2Q700"/>
<keyword evidence="5" id="KW-0963">Cytoplasm</keyword>
<dbReference type="EMBL" id="JANUAE010000012">
    <property type="protein sequence ID" value="MCS3711330.1"/>
    <property type="molecule type" value="Genomic_DNA"/>
</dbReference>
<dbReference type="Proteomes" id="UP001155057">
    <property type="component" value="Unassembled WGS sequence"/>
</dbReference>
<evidence type="ECO:0000256" key="1">
    <source>
        <dbReference type="ARBA" id="ARBA00004496"/>
    </source>
</evidence>
<gene>
    <name evidence="14" type="ORF">GGP61_002963</name>
</gene>